<dbReference type="RefSeq" id="WP_144863794.1">
    <property type="nucleotide sequence ID" value="NZ_LR213774.1"/>
</dbReference>
<dbReference type="Proteomes" id="UP000320055">
    <property type="component" value="Unassembled WGS sequence"/>
</dbReference>
<proteinExistence type="predicted"/>
<dbReference type="OrthoDB" id="515414at2"/>
<protein>
    <submittedName>
        <fullName evidence="1">Uncharacterized protein</fullName>
    </submittedName>
</protein>
<dbReference type="EMBL" id="CAACVJ010000013">
    <property type="protein sequence ID" value="VEP11560.1"/>
    <property type="molecule type" value="Genomic_DNA"/>
</dbReference>
<evidence type="ECO:0000313" key="2">
    <source>
        <dbReference type="Proteomes" id="UP000320055"/>
    </source>
</evidence>
<reference evidence="1 2" key="1">
    <citation type="submission" date="2019-01" db="EMBL/GenBank/DDBJ databases">
        <authorList>
            <person name="Brito A."/>
        </authorList>
    </citation>
    <scope>NUCLEOTIDE SEQUENCE [LARGE SCALE GENOMIC DNA]</scope>
    <source>
        <strain evidence="1">1</strain>
    </source>
</reference>
<name>A0A563VJC6_9CYAN</name>
<dbReference type="AlphaFoldDB" id="A0A563VJC6"/>
<sequence>MNYPIPDNPEAISALGKKSITEEIIAVAIAGVVKIARQQGQSLEDLQAEILQDDRILDIVQRRWLKDLIIKAWDIV</sequence>
<accession>A0A563VJC6</accession>
<gene>
    <name evidence="1" type="ORF">H1P_110010</name>
</gene>
<keyword evidence="2" id="KW-1185">Reference proteome</keyword>
<evidence type="ECO:0000313" key="1">
    <source>
        <dbReference type="EMBL" id="VEP11560.1"/>
    </source>
</evidence>
<organism evidence="1 2">
    <name type="scientific">Hyella patelloides LEGE 07179</name>
    <dbReference type="NCBI Taxonomy" id="945734"/>
    <lineage>
        <taxon>Bacteria</taxon>
        <taxon>Bacillati</taxon>
        <taxon>Cyanobacteriota</taxon>
        <taxon>Cyanophyceae</taxon>
        <taxon>Pleurocapsales</taxon>
        <taxon>Hyellaceae</taxon>
        <taxon>Hyella</taxon>
    </lineage>
</organism>